<protein>
    <submittedName>
        <fullName evidence="1">Uncharacterized protein</fullName>
    </submittedName>
</protein>
<evidence type="ECO:0000313" key="1">
    <source>
        <dbReference type="EMBL" id="KAH0594593.1"/>
    </source>
</evidence>
<name>A0A9P8M6A3_9HYPO</name>
<comment type="caution">
    <text evidence="1">The sequence shown here is derived from an EMBL/GenBank/DDBJ whole genome shotgun (WGS) entry which is preliminary data.</text>
</comment>
<dbReference type="Proteomes" id="UP000764110">
    <property type="component" value="Unassembled WGS sequence"/>
</dbReference>
<reference evidence="1 2" key="1">
    <citation type="submission" date="2020-07" db="EMBL/GenBank/DDBJ databases">
        <title>Metarhizium humberi genome.</title>
        <authorList>
            <person name="Lysoe E."/>
        </authorList>
    </citation>
    <scope>NUCLEOTIDE SEQUENCE [LARGE SCALE GENOMIC DNA]</scope>
    <source>
        <strain evidence="1 2">ESALQ1638</strain>
    </source>
</reference>
<proteinExistence type="predicted"/>
<dbReference type="EMBL" id="JACEFI010000015">
    <property type="protein sequence ID" value="KAH0594593.1"/>
    <property type="molecule type" value="Genomic_DNA"/>
</dbReference>
<evidence type="ECO:0000313" key="2">
    <source>
        <dbReference type="Proteomes" id="UP000764110"/>
    </source>
</evidence>
<organism evidence="1 2">
    <name type="scientific">Metarhizium humberi</name>
    <dbReference type="NCBI Taxonomy" id="2596975"/>
    <lineage>
        <taxon>Eukaryota</taxon>
        <taxon>Fungi</taxon>
        <taxon>Dikarya</taxon>
        <taxon>Ascomycota</taxon>
        <taxon>Pezizomycotina</taxon>
        <taxon>Sordariomycetes</taxon>
        <taxon>Hypocreomycetidae</taxon>
        <taxon>Hypocreales</taxon>
        <taxon>Clavicipitaceae</taxon>
        <taxon>Metarhizium</taxon>
    </lineage>
</organism>
<dbReference type="AlphaFoldDB" id="A0A9P8M6A3"/>
<gene>
    <name evidence="1" type="ORF">MHUMG1_07427</name>
</gene>
<keyword evidence="2" id="KW-1185">Reference proteome</keyword>
<accession>A0A9P8M6A3</accession>
<sequence>MKPSLTFVPVRLGLAAAAPQSNPDPSKYALSKDFPDRIKKTLEDLKAQKQDVGKAIGDVAQQVGWQVTGSLPGAPPHRRTSQGRLEEVCLGGNRVCPHVWRPRRPTRLPRHHEGHHHGIFNAESPELAAKAEMKGKRFSDESTYEHLCNNCQPHLTISWLGRLNGCTKDKVVKRDARQDHVRAPAGNPVRPSASKDEQIGLLLSSWIGGLLLENIHLLDMNDFRNAMRPACSGLLKDEKGVCPSKEVFQKAEDDFPSLTFCAPGKVHKSRQ</sequence>